<keyword evidence="3" id="KW-0328">Glycosyltransferase</keyword>
<dbReference type="NCBIfam" id="NF041548">
    <property type="entry name" value="PssE"/>
    <property type="match status" value="1"/>
</dbReference>
<evidence type="ECO:0000313" key="8">
    <source>
        <dbReference type="Proteomes" id="UP001235343"/>
    </source>
</evidence>
<dbReference type="PANTHER" id="PTHR12867">
    <property type="entry name" value="GLYCOSYL TRANSFERASE-RELATED"/>
    <property type="match status" value="1"/>
</dbReference>
<evidence type="ECO:0000256" key="1">
    <source>
        <dbReference type="ARBA" id="ARBA00004240"/>
    </source>
</evidence>
<keyword evidence="4" id="KW-0808">Transferase</keyword>
<evidence type="ECO:0000256" key="4">
    <source>
        <dbReference type="ARBA" id="ARBA00022679"/>
    </source>
</evidence>
<comment type="similarity">
    <text evidence="2">Belongs to the glycosyltransferase 28 family.</text>
</comment>
<evidence type="ECO:0000259" key="6">
    <source>
        <dbReference type="Pfam" id="PF04101"/>
    </source>
</evidence>
<comment type="caution">
    <text evidence="7">The sequence shown here is derived from an EMBL/GenBank/DDBJ whole genome shotgun (WGS) entry which is preliminary data.</text>
</comment>
<sequence length="159" mass="18246">MILVTLGTHEMPFDRLLKAIEQAKADLNLEEEIIVQSGNTKYNSDVMKMIPFVSYEEMNKLYDDARLIISHGGTGSIITGLKKDKRVIAAARLKKYGEHNDDHQLEIIKIFTESGYILEWKEESSLSEVIEEASEFEPKHFESKKEQLLTLLQNFIEAN</sequence>
<reference evidence="7 8" key="1">
    <citation type="submission" date="2023-06" db="EMBL/GenBank/DDBJ databases">
        <title>Aquibacillus rhizosphaerae LR5S19.</title>
        <authorList>
            <person name="Sun J.-Q."/>
        </authorList>
    </citation>
    <scope>NUCLEOTIDE SEQUENCE [LARGE SCALE GENOMIC DNA]</scope>
    <source>
        <strain evidence="7 8">LR5S19</strain>
    </source>
</reference>
<evidence type="ECO:0000256" key="5">
    <source>
        <dbReference type="ARBA" id="ARBA00022824"/>
    </source>
</evidence>
<dbReference type="EMBL" id="JASTZU010000001">
    <property type="protein sequence ID" value="MDL4838890.1"/>
    <property type="molecule type" value="Genomic_DNA"/>
</dbReference>
<keyword evidence="8" id="KW-1185">Reference proteome</keyword>
<dbReference type="Gene3D" id="3.40.50.2000">
    <property type="entry name" value="Glycogen Phosphorylase B"/>
    <property type="match status" value="1"/>
</dbReference>
<dbReference type="RefSeq" id="WP_285929653.1">
    <property type="nucleotide sequence ID" value="NZ_JASTZU010000001.1"/>
</dbReference>
<evidence type="ECO:0000256" key="3">
    <source>
        <dbReference type="ARBA" id="ARBA00022676"/>
    </source>
</evidence>
<keyword evidence="5" id="KW-0256">Endoplasmic reticulum</keyword>
<dbReference type="PANTHER" id="PTHR12867:SF6">
    <property type="entry name" value="N-ACETYLGLUCOSAMINYLDIPHOSPHODOLICHOL N-ACETYLGLUCOSAMINYLTRANSFERASE"/>
    <property type="match status" value="1"/>
</dbReference>
<dbReference type="InterPro" id="IPR039042">
    <property type="entry name" value="Alg13-like"/>
</dbReference>
<dbReference type="SUPFAM" id="SSF53756">
    <property type="entry name" value="UDP-Glycosyltransferase/glycogen phosphorylase"/>
    <property type="match status" value="1"/>
</dbReference>
<organism evidence="7 8">
    <name type="scientific">Aquibacillus rhizosphaerae</name>
    <dbReference type="NCBI Taxonomy" id="3051431"/>
    <lineage>
        <taxon>Bacteria</taxon>
        <taxon>Bacillati</taxon>
        <taxon>Bacillota</taxon>
        <taxon>Bacilli</taxon>
        <taxon>Bacillales</taxon>
        <taxon>Bacillaceae</taxon>
        <taxon>Aquibacillus</taxon>
    </lineage>
</organism>
<feature type="domain" description="Glycosyl transferase family 28 C-terminal" evidence="6">
    <location>
        <begin position="1"/>
        <end position="147"/>
    </location>
</feature>
<name>A0ABT7KZJ4_9BACI</name>
<dbReference type="Proteomes" id="UP001235343">
    <property type="component" value="Unassembled WGS sequence"/>
</dbReference>
<evidence type="ECO:0000256" key="2">
    <source>
        <dbReference type="ARBA" id="ARBA00006962"/>
    </source>
</evidence>
<gene>
    <name evidence="7" type="primary">pssE</name>
    <name evidence="7" type="ORF">QQS35_00180</name>
</gene>
<protein>
    <submittedName>
        <fullName evidence="7">PssE/Cps14G family polysaccharide biosynthesis glycosyltransferase</fullName>
    </submittedName>
</protein>
<proteinExistence type="inferred from homology"/>
<dbReference type="Pfam" id="PF04101">
    <property type="entry name" value="Glyco_tran_28_C"/>
    <property type="match status" value="1"/>
</dbReference>
<evidence type="ECO:0000313" key="7">
    <source>
        <dbReference type="EMBL" id="MDL4838890.1"/>
    </source>
</evidence>
<accession>A0ABT7KZJ4</accession>
<dbReference type="InterPro" id="IPR048097">
    <property type="entry name" value="Cps14G-like"/>
</dbReference>
<comment type="subcellular location">
    <subcellularLocation>
        <location evidence="1">Endoplasmic reticulum</location>
    </subcellularLocation>
</comment>
<dbReference type="InterPro" id="IPR007235">
    <property type="entry name" value="Glyco_trans_28_C"/>
</dbReference>